<proteinExistence type="predicted"/>
<dbReference type="PROSITE" id="PS50005">
    <property type="entry name" value="TPR"/>
    <property type="match status" value="1"/>
</dbReference>
<dbReference type="AlphaFoldDB" id="A0A3P6TMF7"/>
<reference evidence="3 4" key="1">
    <citation type="submission" date="2018-08" db="EMBL/GenBank/DDBJ databases">
        <authorList>
            <person name="Laetsch R D."/>
            <person name="Stevens L."/>
            <person name="Kumar S."/>
            <person name="Blaxter L. M."/>
        </authorList>
    </citation>
    <scope>NUCLEOTIDE SEQUENCE [LARGE SCALE GENOMIC DNA]</scope>
</reference>
<name>A0A3P6TMF7_LITSI</name>
<feature type="compositionally biased region" description="Basic and acidic residues" evidence="2">
    <location>
        <begin position="229"/>
        <end position="246"/>
    </location>
</feature>
<dbReference type="GO" id="GO:0005739">
    <property type="term" value="C:mitochondrion"/>
    <property type="evidence" value="ECO:0007669"/>
    <property type="project" value="TreeGrafter"/>
</dbReference>
<dbReference type="PANTHER" id="PTHR16056:SF36">
    <property type="entry name" value="TETRATRICOPEPTIDE REPEAT PROTEIN"/>
    <property type="match status" value="1"/>
</dbReference>
<dbReference type="OrthoDB" id="512473at2759"/>
<dbReference type="InterPro" id="IPR049039">
    <property type="entry name" value="RMD1-3_a_helical_rpt"/>
</dbReference>
<dbReference type="GO" id="GO:0005876">
    <property type="term" value="C:spindle microtubule"/>
    <property type="evidence" value="ECO:0007669"/>
    <property type="project" value="TreeGrafter"/>
</dbReference>
<feature type="region of interest" description="Disordered" evidence="2">
    <location>
        <begin position="229"/>
        <end position="262"/>
    </location>
</feature>
<keyword evidence="1" id="KW-0802">TPR repeat</keyword>
<feature type="repeat" description="TPR" evidence="1">
    <location>
        <begin position="178"/>
        <end position="211"/>
    </location>
</feature>
<evidence type="ECO:0000256" key="2">
    <source>
        <dbReference type="SAM" id="MobiDB-lite"/>
    </source>
</evidence>
<dbReference type="STRING" id="42156.A0A3P6TMF7"/>
<dbReference type="GO" id="GO:0097431">
    <property type="term" value="C:mitotic spindle pole"/>
    <property type="evidence" value="ECO:0007669"/>
    <property type="project" value="TreeGrafter"/>
</dbReference>
<organism evidence="3 4">
    <name type="scientific">Litomosoides sigmodontis</name>
    <name type="common">Filarial nematode worm</name>
    <dbReference type="NCBI Taxonomy" id="42156"/>
    <lineage>
        <taxon>Eukaryota</taxon>
        <taxon>Metazoa</taxon>
        <taxon>Ecdysozoa</taxon>
        <taxon>Nematoda</taxon>
        <taxon>Chromadorea</taxon>
        <taxon>Rhabditida</taxon>
        <taxon>Spirurina</taxon>
        <taxon>Spiruromorpha</taxon>
        <taxon>Filarioidea</taxon>
        <taxon>Onchocercidae</taxon>
        <taxon>Litomosoides</taxon>
    </lineage>
</organism>
<sequence>MYNEIDECLNEYDGRQAYQLIKEIKTKEKEGSVELEYRLAHACYILSNFCLSKENERYQLLYEAYLSCKWAWKLEPRNAEVLKWSAIISGTLAELKNLSDSERVTYVREFKKFLDEALTTPPDSSIYHMNGRFCYRIATLSEKEKECVAIAFDSLPLCTIDDALDNFHKAEELSSGHVDNHLYLSKCYIAKGNYTEAQKYLMHIIKIVPSDQADEAMIAEAQELLADIEKIQDENERNENSHEPEIGKTANSHSEEESNAID</sequence>
<dbReference type="Proteomes" id="UP000277928">
    <property type="component" value="Unassembled WGS sequence"/>
</dbReference>
<dbReference type="SUPFAM" id="SSF48452">
    <property type="entry name" value="TPR-like"/>
    <property type="match status" value="1"/>
</dbReference>
<accession>A0A3P6TMF7</accession>
<dbReference type="InterPro" id="IPR011990">
    <property type="entry name" value="TPR-like_helical_dom_sf"/>
</dbReference>
<protein>
    <submittedName>
        <fullName evidence="3">Uncharacterized protein</fullName>
    </submittedName>
</protein>
<dbReference type="EMBL" id="UYRX01001353">
    <property type="protein sequence ID" value="VDK89296.1"/>
    <property type="molecule type" value="Genomic_DNA"/>
</dbReference>
<dbReference type="Gene3D" id="1.25.40.10">
    <property type="entry name" value="Tetratricopeptide repeat domain"/>
    <property type="match status" value="1"/>
</dbReference>
<dbReference type="PANTHER" id="PTHR16056">
    <property type="entry name" value="REGULATOR OF MICROTUBULE DYNAMICS PROTEIN"/>
    <property type="match status" value="1"/>
</dbReference>
<dbReference type="InterPro" id="IPR019734">
    <property type="entry name" value="TPR_rpt"/>
</dbReference>
<dbReference type="Pfam" id="PF21033">
    <property type="entry name" value="RMD1-3"/>
    <property type="match status" value="1"/>
</dbReference>
<evidence type="ECO:0000313" key="3">
    <source>
        <dbReference type="EMBL" id="VDK89296.1"/>
    </source>
</evidence>
<evidence type="ECO:0000313" key="4">
    <source>
        <dbReference type="Proteomes" id="UP000277928"/>
    </source>
</evidence>
<dbReference type="GO" id="GO:0008017">
    <property type="term" value="F:microtubule binding"/>
    <property type="evidence" value="ECO:0007669"/>
    <property type="project" value="TreeGrafter"/>
</dbReference>
<gene>
    <name evidence="3" type="ORF">NLS_LOCUS9079</name>
</gene>
<dbReference type="OMA" id="FCYTVAS"/>
<keyword evidence="4" id="KW-1185">Reference proteome</keyword>
<evidence type="ECO:0000256" key="1">
    <source>
        <dbReference type="PROSITE-ProRule" id="PRU00339"/>
    </source>
</evidence>